<feature type="non-terminal residue" evidence="2">
    <location>
        <position position="228"/>
    </location>
</feature>
<evidence type="ECO:0000256" key="1">
    <source>
        <dbReference type="SAM" id="MobiDB-lite"/>
    </source>
</evidence>
<protein>
    <submittedName>
        <fullName evidence="2">Uncharacterized protein</fullName>
    </submittedName>
</protein>
<name>X1VA44_9ZZZZ</name>
<comment type="caution">
    <text evidence="2">The sequence shown here is derived from an EMBL/GenBank/DDBJ whole genome shotgun (WGS) entry which is preliminary data.</text>
</comment>
<gene>
    <name evidence="2" type="ORF">S12H4_44159</name>
</gene>
<accession>X1VA44</accession>
<feature type="compositionally biased region" description="Polar residues" evidence="1">
    <location>
        <begin position="90"/>
        <end position="102"/>
    </location>
</feature>
<sequence length="228" mass="25842">MTLKVQDRPPLVTWQLEQLEGECALLQGHAADPTCPCETDTEHCVRKHLLTIEALAKETYPMIDDEKEKEIMDDLADQARTWRKRVEQLSLESSPTDNEGSNPSPPPIRIEQHDGFQTKIYKETAEFHAGSFRTIKPREDVLVVVGCLKNQADWTGGECICQATGERGCMELHSLNEPIVNPHSNPGQQELGGFTFEKKFCPACDSFQWHIQSSYDGRDWICLACRVR</sequence>
<reference evidence="2" key="1">
    <citation type="journal article" date="2014" name="Front. Microbiol.">
        <title>High frequency of phylogenetically diverse reductive dehalogenase-homologous genes in deep subseafloor sedimentary metagenomes.</title>
        <authorList>
            <person name="Kawai M."/>
            <person name="Futagami T."/>
            <person name="Toyoda A."/>
            <person name="Takaki Y."/>
            <person name="Nishi S."/>
            <person name="Hori S."/>
            <person name="Arai W."/>
            <person name="Tsubouchi T."/>
            <person name="Morono Y."/>
            <person name="Uchiyama I."/>
            <person name="Ito T."/>
            <person name="Fujiyama A."/>
            <person name="Inagaki F."/>
            <person name="Takami H."/>
        </authorList>
    </citation>
    <scope>NUCLEOTIDE SEQUENCE</scope>
    <source>
        <strain evidence="2">Expedition CK06-06</strain>
    </source>
</reference>
<feature type="region of interest" description="Disordered" evidence="1">
    <location>
        <begin position="88"/>
        <end position="109"/>
    </location>
</feature>
<dbReference type="EMBL" id="BARW01027184">
    <property type="protein sequence ID" value="GAJ13607.1"/>
    <property type="molecule type" value="Genomic_DNA"/>
</dbReference>
<evidence type="ECO:0000313" key="2">
    <source>
        <dbReference type="EMBL" id="GAJ13607.1"/>
    </source>
</evidence>
<proteinExistence type="predicted"/>
<dbReference type="AlphaFoldDB" id="X1VA44"/>
<organism evidence="2">
    <name type="scientific">marine sediment metagenome</name>
    <dbReference type="NCBI Taxonomy" id="412755"/>
    <lineage>
        <taxon>unclassified sequences</taxon>
        <taxon>metagenomes</taxon>
        <taxon>ecological metagenomes</taxon>
    </lineage>
</organism>